<evidence type="ECO:0000256" key="10">
    <source>
        <dbReference type="ARBA" id="ARBA00022840"/>
    </source>
</evidence>
<feature type="binding site" evidence="17">
    <location>
        <position position="372"/>
    </location>
    <ligand>
        <name>ATP</name>
        <dbReference type="ChEBI" id="CHEBI:30616"/>
    </ligand>
</feature>
<dbReference type="Gene3D" id="1.10.510.10">
    <property type="entry name" value="Transferase(Phosphotransferase) domain 1"/>
    <property type="match status" value="1"/>
</dbReference>
<dbReference type="GO" id="GO:0005524">
    <property type="term" value="F:ATP binding"/>
    <property type="evidence" value="ECO:0007669"/>
    <property type="project" value="UniProtKB-UniRule"/>
</dbReference>
<dbReference type="Proteomes" id="UP000829354">
    <property type="component" value="Chromosome III"/>
</dbReference>
<reference evidence="23 25" key="1">
    <citation type="submission" date="2022-04" db="EMBL/GenBank/DDBJ databases">
        <title>Chromosome-level reference genomes for two strains of Caenorhabditis briggsae: an improved platform for comparative genomics.</title>
        <authorList>
            <person name="Stevens L."/>
            <person name="Andersen E."/>
        </authorList>
    </citation>
    <scope>NUCLEOTIDE SEQUENCE [LARGE SCALE GENOMIC DNA]</scope>
    <source>
        <strain evidence="23">VX34</strain>
        <tissue evidence="23">Whole-organism</tissue>
    </source>
</reference>
<dbReference type="EMBL" id="CP090893">
    <property type="protein sequence ID" value="ULT99674.1"/>
    <property type="molecule type" value="Genomic_DNA"/>
</dbReference>
<evidence type="ECO:0000256" key="5">
    <source>
        <dbReference type="ARBA" id="ARBA00022679"/>
    </source>
</evidence>
<evidence type="ECO:0000256" key="6">
    <source>
        <dbReference type="ARBA" id="ARBA00022692"/>
    </source>
</evidence>
<keyword evidence="12 19" id="KW-0472">Membrane</keyword>
<evidence type="ECO:0000256" key="18">
    <source>
        <dbReference type="SAM" id="MobiDB-lite"/>
    </source>
</evidence>
<dbReference type="EC" id="2.7.11.30" evidence="3"/>
<evidence type="ECO:0000256" key="20">
    <source>
        <dbReference type="SAM" id="SignalP"/>
    </source>
</evidence>
<keyword evidence="7 20" id="KW-0732">Signal</keyword>
<keyword evidence="10 17" id="KW-0067">ATP-binding</keyword>
<reference evidence="22 24" key="2">
    <citation type="submission" date="2022-05" db="EMBL/GenBank/DDBJ databases">
        <title>Chromosome-level reference genomes for two strains of Caenorhabditis briggsae: an improved platform for comparative genomics.</title>
        <authorList>
            <person name="Stevens L."/>
            <person name="Andersen E.C."/>
        </authorList>
    </citation>
    <scope>NUCLEOTIDE SEQUENCE [LARGE SCALE GENOMIC DNA]</scope>
    <source>
        <strain evidence="22">QX1410_ONT</strain>
        <tissue evidence="22">Whole-organism</tissue>
    </source>
</reference>
<comment type="catalytic activity">
    <reaction evidence="16">
        <text>L-threonyl-[receptor-protein] + ATP = O-phospho-L-threonyl-[receptor-protein] + ADP + H(+)</text>
        <dbReference type="Rhea" id="RHEA:44880"/>
        <dbReference type="Rhea" id="RHEA-COMP:11024"/>
        <dbReference type="Rhea" id="RHEA-COMP:11025"/>
        <dbReference type="ChEBI" id="CHEBI:15378"/>
        <dbReference type="ChEBI" id="CHEBI:30013"/>
        <dbReference type="ChEBI" id="CHEBI:30616"/>
        <dbReference type="ChEBI" id="CHEBI:61977"/>
        <dbReference type="ChEBI" id="CHEBI:456216"/>
        <dbReference type="EC" id="2.7.11.30"/>
    </reaction>
</comment>
<keyword evidence="25" id="KW-1185">Reference proteome</keyword>
<evidence type="ECO:0000256" key="13">
    <source>
        <dbReference type="ARBA" id="ARBA00023170"/>
    </source>
</evidence>
<gene>
    <name evidence="22" type="ORF">L3Y34_000753</name>
    <name evidence="23" type="ORF">L5515_003612</name>
</gene>
<feature type="domain" description="Protein kinase" evidence="21">
    <location>
        <begin position="339"/>
        <end position="631"/>
    </location>
</feature>
<keyword evidence="4" id="KW-0723">Serine/threonine-protein kinase</keyword>
<evidence type="ECO:0000313" key="22">
    <source>
        <dbReference type="EMBL" id="ULT99674.1"/>
    </source>
</evidence>
<keyword evidence="6 19" id="KW-0812">Transmembrane</keyword>
<evidence type="ECO:0000256" key="4">
    <source>
        <dbReference type="ARBA" id="ARBA00022527"/>
    </source>
</evidence>
<dbReference type="PROSITE" id="PS50011">
    <property type="entry name" value="PROTEIN_KINASE_DOM"/>
    <property type="match status" value="1"/>
</dbReference>
<evidence type="ECO:0000256" key="15">
    <source>
        <dbReference type="ARBA" id="ARBA00047681"/>
    </source>
</evidence>
<dbReference type="CDD" id="cd23617">
    <property type="entry name" value="TFP_LU_ECD_Daf4"/>
    <property type="match status" value="1"/>
</dbReference>
<evidence type="ECO:0000256" key="19">
    <source>
        <dbReference type="SAM" id="Phobius"/>
    </source>
</evidence>
<dbReference type="SMART" id="SM00220">
    <property type="entry name" value="S_TKc"/>
    <property type="match status" value="1"/>
</dbReference>
<feature type="region of interest" description="Disordered" evidence="18">
    <location>
        <begin position="741"/>
        <end position="765"/>
    </location>
</feature>
<dbReference type="Proteomes" id="UP000827892">
    <property type="component" value="Chromosome III"/>
</dbReference>
<evidence type="ECO:0000256" key="1">
    <source>
        <dbReference type="ARBA" id="ARBA00004479"/>
    </source>
</evidence>
<sequence length="765" mass="87009">MVERGTVKLKWRRSLFLFFALLHVIIADDIPSVSSREPVPVEVRNERLQAEQAELHWLNNVISRVDVQQDNQTGKMLASNPRPLMPDLVTTTQKFELPEPLQASVIQKKEVPNFEEEEEEEDGPTLECQHYDEVVCREQGKCNVTTLTCRPSGHLSFIGCVAVFEFPKDLVTNSSEKHWPVEAATVKTLGCMSFQSAEVADCNHPTMCKQSRLTRNTIATCCCTTDNCNTMGDLHHLNPDVLKESEETRNILFPTPRPPPTFLQQLAQQAGYLQLLICLGVIIIVAAVLGLACFLYTGCGKIKKKYKDMEKTNAMENGNRPLVDRESFEMVETPKELPITDFVRIGFGSFGKVFRAKWVCDSGEVKIVAVKKIMEANRRDYEAEKKIFEELHSYGKWYSAIVPFVCAERIGDEYWIVTEFQERLSLYEMLKHNIINPTLCYRLILTMLDGLQFLHDDRPCFFKIPKKPIIHRDIKSRNILVRSDFTACITDFGYARIYEKTGVARSDLLGQVGTTRYMAPEMLAASTGFSTTAFKAMDVYSMSLVMWETINRTKLLPSESPEYQQPYPELQNTKVQDVRTHVITNKMRPTWRPSVLSHELMSLFARVAEDMWDVDADSRITAGCAFNQLWLHTMAARGRSEGYHSGDDESNPLEVSDPLEVYHDLPGKYPHPSADPMDDDNPPPPTVPICTEDGVIHGDAPDVPVQEAFEEYLEYKPEPEQVFSVEKQMLMTRAEFEELKKQEKEAAEAQEFNSRASTPTPAGHF</sequence>
<dbReference type="InterPro" id="IPR000333">
    <property type="entry name" value="TGFB_receptor"/>
</dbReference>
<dbReference type="InterPro" id="IPR011009">
    <property type="entry name" value="Kinase-like_dom_sf"/>
</dbReference>
<dbReference type="AlphaFoldDB" id="A0AAE9EIZ2"/>
<keyword evidence="9" id="KW-0418">Kinase</keyword>
<dbReference type="InterPro" id="IPR008271">
    <property type="entry name" value="Ser/Thr_kinase_AS"/>
</dbReference>
<evidence type="ECO:0000256" key="7">
    <source>
        <dbReference type="ARBA" id="ARBA00022729"/>
    </source>
</evidence>
<keyword evidence="11 19" id="KW-1133">Transmembrane helix</keyword>
<dbReference type="GO" id="GO:0016020">
    <property type="term" value="C:membrane"/>
    <property type="evidence" value="ECO:0007669"/>
    <property type="project" value="UniProtKB-SubCell"/>
</dbReference>
<feature type="signal peptide" evidence="20">
    <location>
        <begin position="1"/>
        <end position="27"/>
    </location>
</feature>
<comment type="catalytic activity">
    <reaction evidence="15">
        <text>L-seryl-[receptor-protein] + ATP = O-phospho-L-seryl-[receptor-protein] + ADP + H(+)</text>
        <dbReference type="Rhea" id="RHEA:18673"/>
        <dbReference type="Rhea" id="RHEA-COMP:11022"/>
        <dbReference type="Rhea" id="RHEA-COMP:11023"/>
        <dbReference type="ChEBI" id="CHEBI:15378"/>
        <dbReference type="ChEBI" id="CHEBI:29999"/>
        <dbReference type="ChEBI" id="CHEBI:30616"/>
        <dbReference type="ChEBI" id="CHEBI:83421"/>
        <dbReference type="ChEBI" id="CHEBI:456216"/>
        <dbReference type="EC" id="2.7.11.30"/>
    </reaction>
</comment>
<evidence type="ECO:0000256" key="9">
    <source>
        <dbReference type="ARBA" id="ARBA00022777"/>
    </source>
</evidence>
<comment type="similarity">
    <text evidence="2">Belongs to the protein kinase superfamily. TKL Ser/Thr protein kinase family. TGFB receptor subfamily.</text>
</comment>
<keyword evidence="8 17" id="KW-0547">Nucleotide-binding</keyword>
<feature type="chain" id="PRO_5044707105" description="receptor protein serine/threonine kinase" evidence="20">
    <location>
        <begin position="28"/>
        <end position="765"/>
    </location>
</feature>
<evidence type="ECO:0000256" key="17">
    <source>
        <dbReference type="PROSITE-ProRule" id="PRU10141"/>
    </source>
</evidence>
<dbReference type="PANTHER" id="PTHR23255:SF100">
    <property type="entry name" value="RECEPTOR PROTEIN SERINE_THREONINE KINASE"/>
    <property type="match status" value="1"/>
</dbReference>
<dbReference type="PROSITE" id="PS00108">
    <property type="entry name" value="PROTEIN_KINASE_ST"/>
    <property type="match status" value="1"/>
</dbReference>
<evidence type="ECO:0000259" key="21">
    <source>
        <dbReference type="PROSITE" id="PS50011"/>
    </source>
</evidence>
<protein>
    <recommendedName>
        <fullName evidence="3">receptor protein serine/threonine kinase</fullName>
        <ecNumber evidence="3">2.7.11.30</ecNumber>
    </recommendedName>
</protein>
<dbReference type="SUPFAM" id="SSF56112">
    <property type="entry name" value="Protein kinase-like (PK-like)"/>
    <property type="match status" value="1"/>
</dbReference>
<dbReference type="Pfam" id="PF00069">
    <property type="entry name" value="Pkinase"/>
    <property type="match status" value="1"/>
</dbReference>
<dbReference type="PANTHER" id="PTHR23255">
    <property type="entry name" value="TRANSFORMING GROWTH FACTOR-BETA RECEPTOR TYPE I AND II"/>
    <property type="match status" value="1"/>
</dbReference>
<keyword evidence="13" id="KW-0675">Receptor</keyword>
<dbReference type="EMBL" id="CP092622">
    <property type="protein sequence ID" value="UMM22356.1"/>
    <property type="molecule type" value="Genomic_DNA"/>
</dbReference>
<evidence type="ECO:0000256" key="8">
    <source>
        <dbReference type="ARBA" id="ARBA00022741"/>
    </source>
</evidence>
<dbReference type="InterPro" id="IPR017441">
    <property type="entry name" value="Protein_kinase_ATP_BS"/>
</dbReference>
<evidence type="ECO:0000313" key="25">
    <source>
        <dbReference type="Proteomes" id="UP000829354"/>
    </source>
</evidence>
<dbReference type="FunFam" id="3.30.200.20:FF:000958">
    <property type="entry name" value="Receptor protein serine/threonine kinase"/>
    <property type="match status" value="1"/>
</dbReference>
<dbReference type="InterPro" id="IPR000719">
    <property type="entry name" value="Prot_kinase_dom"/>
</dbReference>
<evidence type="ECO:0000256" key="3">
    <source>
        <dbReference type="ARBA" id="ARBA00012401"/>
    </source>
</evidence>
<dbReference type="GO" id="GO:0004675">
    <property type="term" value="F:transmembrane receptor protein serine/threonine kinase activity"/>
    <property type="evidence" value="ECO:0007669"/>
    <property type="project" value="UniProtKB-EC"/>
</dbReference>
<feature type="transmembrane region" description="Helical" evidence="19">
    <location>
        <begin position="272"/>
        <end position="297"/>
    </location>
</feature>
<dbReference type="FunFam" id="1.10.510.10:FF:000487">
    <property type="entry name" value="Anti-Muellerian hormone type-2 receptor"/>
    <property type="match status" value="1"/>
</dbReference>
<keyword evidence="5" id="KW-0808">Transferase</keyword>
<proteinExistence type="inferred from homology"/>
<dbReference type="Gene3D" id="3.30.200.20">
    <property type="entry name" value="Phosphorylase Kinase, domain 1"/>
    <property type="match status" value="1"/>
</dbReference>
<dbReference type="PROSITE" id="PS00107">
    <property type="entry name" value="PROTEIN_KINASE_ATP"/>
    <property type="match status" value="1"/>
</dbReference>
<evidence type="ECO:0000256" key="11">
    <source>
        <dbReference type="ARBA" id="ARBA00022989"/>
    </source>
</evidence>
<comment type="subcellular location">
    <subcellularLocation>
        <location evidence="1">Membrane</location>
        <topology evidence="1">Single-pass type I membrane protein</topology>
    </subcellularLocation>
</comment>
<organism evidence="23 25">
    <name type="scientific">Caenorhabditis briggsae</name>
    <dbReference type="NCBI Taxonomy" id="6238"/>
    <lineage>
        <taxon>Eukaryota</taxon>
        <taxon>Metazoa</taxon>
        <taxon>Ecdysozoa</taxon>
        <taxon>Nematoda</taxon>
        <taxon>Chromadorea</taxon>
        <taxon>Rhabditida</taxon>
        <taxon>Rhabditina</taxon>
        <taxon>Rhabditomorpha</taxon>
        <taxon>Rhabditoidea</taxon>
        <taxon>Rhabditidae</taxon>
        <taxon>Peloderinae</taxon>
        <taxon>Caenorhabditis</taxon>
    </lineage>
</organism>
<evidence type="ECO:0000256" key="14">
    <source>
        <dbReference type="ARBA" id="ARBA00023180"/>
    </source>
</evidence>
<name>A0AAE9EIZ2_CAEBR</name>
<keyword evidence="14" id="KW-0325">Glycoprotein</keyword>
<accession>A0AAE9EIZ2</accession>
<evidence type="ECO:0000313" key="24">
    <source>
        <dbReference type="Proteomes" id="UP000827892"/>
    </source>
</evidence>
<feature type="region of interest" description="Disordered" evidence="18">
    <location>
        <begin position="661"/>
        <end position="683"/>
    </location>
</feature>
<evidence type="ECO:0000256" key="16">
    <source>
        <dbReference type="ARBA" id="ARBA00048773"/>
    </source>
</evidence>
<evidence type="ECO:0000256" key="12">
    <source>
        <dbReference type="ARBA" id="ARBA00023136"/>
    </source>
</evidence>
<feature type="compositionally biased region" description="Polar residues" evidence="18">
    <location>
        <begin position="753"/>
        <end position="765"/>
    </location>
</feature>
<evidence type="ECO:0000256" key="2">
    <source>
        <dbReference type="ARBA" id="ARBA00009605"/>
    </source>
</evidence>
<evidence type="ECO:0000313" key="23">
    <source>
        <dbReference type="EMBL" id="UMM22356.1"/>
    </source>
</evidence>